<protein>
    <submittedName>
        <fullName evidence="4">YafY family transcriptional regulator</fullName>
    </submittedName>
</protein>
<feature type="domain" description="WYL" evidence="2">
    <location>
        <begin position="127"/>
        <end position="194"/>
    </location>
</feature>
<evidence type="ECO:0000259" key="2">
    <source>
        <dbReference type="Pfam" id="PF13280"/>
    </source>
</evidence>
<dbReference type="Proteomes" id="UP000721045">
    <property type="component" value="Unassembled WGS sequence"/>
</dbReference>
<dbReference type="Pfam" id="PF13280">
    <property type="entry name" value="WYL"/>
    <property type="match status" value="1"/>
</dbReference>
<dbReference type="Pfam" id="PF25583">
    <property type="entry name" value="WCX"/>
    <property type="match status" value="1"/>
</dbReference>
<dbReference type="SUPFAM" id="SSF46785">
    <property type="entry name" value="Winged helix' DNA-binding domain"/>
    <property type="match status" value="1"/>
</dbReference>
<dbReference type="InterPro" id="IPR013196">
    <property type="entry name" value="HTH_11"/>
</dbReference>
<dbReference type="EMBL" id="JABZYP010000009">
    <property type="protein sequence ID" value="MBF1712825.1"/>
    <property type="molecule type" value="Genomic_DNA"/>
</dbReference>
<gene>
    <name evidence="4" type="ORF">HXO88_03675</name>
</gene>
<proteinExistence type="predicted"/>
<evidence type="ECO:0000259" key="3">
    <source>
        <dbReference type="Pfam" id="PF25583"/>
    </source>
</evidence>
<dbReference type="InterPro" id="IPR036390">
    <property type="entry name" value="WH_DNA-bd_sf"/>
</dbReference>
<dbReference type="InterPro" id="IPR036388">
    <property type="entry name" value="WH-like_DNA-bd_sf"/>
</dbReference>
<feature type="domain" description="Helix-turn-helix type 11" evidence="1">
    <location>
        <begin position="5"/>
        <end position="56"/>
    </location>
</feature>
<dbReference type="AlphaFoldDB" id="A0A930RCL2"/>
<dbReference type="PIRSF" id="PIRSF016838">
    <property type="entry name" value="PafC"/>
    <property type="match status" value="1"/>
</dbReference>
<reference evidence="4" key="1">
    <citation type="submission" date="2020-04" db="EMBL/GenBank/DDBJ databases">
        <title>Deep metagenomics examines the oral microbiome during advanced dental caries in children, revealing novel taxa and co-occurrences with host molecules.</title>
        <authorList>
            <person name="Baker J.L."/>
            <person name="Morton J.T."/>
            <person name="Dinis M."/>
            <person name="Alvarez R."/>
            <person name="Tran N.C."/>
            <person name="Knight R."/>
            <person name="Edlund A."/>
        </authorList>
    </citation>
    <scope>NUCLEOTIDE SEQUENCE</scope>
    <source>
        <strain evidence="4">JCVI_23_bin.22</strain>
    </source>
</reference>
<evidence type="ECO:0000259" key="1">
    <source>
        <dbReference type="Pfam" id="PF08279"/>
    </source>
</evidence>
<dbReference type="InterPro" id="IPR026881">
    <property type="entry name" value="WYL_dom"/>
</dbReference>
<comment type="caution">
    <text evidence="4">The sequence shown here is derived from an EMBL/GenBank/DDBJ whole genome shotgun (WGS) entry which is preliminary data.</text>
</comment>
<dbReference type="InterPro" id="IPR057727">
    <property type="entry name" value="WCX_dom"/>
</dbReference>
<organism evidence="4 5">
    <name type="scientific">Streptococcus intermedius</name>
    <dbReference type="NCBI Taxonomy" id="1338"/>
    <lineage>
        <taxon>Bacteria</taxon>
        <taxon>Bacillati</taxon>
        <taxon>Bacillota</taxon>
        <taxon>Bacilli</taxon>
        <taxon>Lactobacillales</taxon>
        <taxon>Streptococcaceae</taxon>
        <taxon>Streptococcus</taxon>
        <taxon>Streptococcus anginosus group</taxon>
    </lineage>
</organism>
<dbReference type="PANTHER" id="PTHR34580:SF1">
    <property type="entry name" value="PROTEIN PAFC"/>
    <property type="match status" value="1"/>
</dbReference>
<evidence type="ECO:0000313" key="4">
    <source>
        <dbReference type="EMBL" id="MBF1712825.1"/>
    </source>
</evidence>
<name>A0A930RCL2_STRIT</name>
<sequence length="297" mass="35013">MTQRRLLGIIYYLLGNGHATAPALAEKFEVSIRTIYRDVDRLSSVGIPIYCNPGKGGGIFLLDSFALDKSLLSAQEQEELLLSVQGLQTLREENQVLEKLQALFQIKMDNWLQIDFTDWRGQKYHQETFEQIKRGIFQRRLLQFDYLNQQGEEMSRWVEPMQLIFKSQDWYLYGFCRRKQDFRLFKLSRINHCQLSTEIFDRELRQADFQSKENQQETIRLQLKFEKHQAFRVYEEFSGLISTDVAGNLLVEAEFPNHDSLYAYLLSFLDGVEVLDPPEVRQKLAKKLNEISQKYKS</sequence>
<dbReference type="Gene3D" id="1.10.10.10">
    <property type="entry name" value="Winged helix-like DNA-binding domain superfamily/Winged helix DNA-binding domain"/>
    <property type="match status" value="1"/>
</dbReference>
<dbReference type="InterPro" id="IPR028349">
    <property type="entry name" value="PafC-like"/>
</dbReference>
<dbReference type="PROSITE" id="PS52050">
    <property type="entry name" value="WYL"/>
    <property type="match status" value="1"/>
</dbReference>
<accession>A0A930RCL2</accession>
<feature type="domain" description="WCX" evidence="3">
    <location>
        <begin position="218"/>
        <end position="290"/>
    </location>
</feature>
<evidence type="ECO:0000313" key="5">
    <source>
        <dbReference type="Proteomes" id="UP000721045"/>
    </source>
</evidence>
<dbReference type="InterPro" id="IPR051534">
    <property type="entry name" value="CBASS_pafABC_assoc_protein"/>
</dbReference>
<dbReference type="PANTHER" id="PTHR34580">
    <property type="match status" value="1"/>
</dbReference>
<dbReference type="Pfam" id="PF08279">
    <property type="entry name" value="HTH_11"/>
    <property type="match status" value="1"/>
</dbReference>